<sequence>MTPHQAWQAVSAALAELLDAQPAPRPAVQQRHVNYLSMEFLIGRLTGNNLLNLGWYNDVKAALAEHEFDLTELLEQEGRSGAGQRRAGTTGRLLHGFDGNGGAVRHRPRTELPVWPVPPVFR</sequence>
<keyword evidence="2" id="KW-0808">Transferase</keyword>
<feature type="compositionally biased region" description="Low complexity" evidence="1">
    <location>
        <begin position="82"/>
        <end position="92"/>
    </location>
</feature>
<dbReference type="Proteomes" id="UP000254640">
    <property type="component" value="Unassembled WGS sequence"/>
</dbReference>
<dbReference type="EC" id="2.4.1.1" evidence="2"/>
<evidence type="ECO:0000256" key="1">
    <source>
        <dbReference type="SAM" id="MobiDB-lite"/>
    </source>
</evidence>
<dbReference type="AlphaFoldDB" id="A0A379AA13"/>
<keyword evidence="2" id="KW-0328">Glycosyltransferase</keyword>
<accession>A0A379AA13</accession>
<name>A0A379AA13_ENTAG</name>
<dbReference type="EMBL" id="UGSO01000001">
    <property type="protein sequence ID" value="SUB14646.1"/>
    <property type="molecule type" value="Genomic_DNA"/>
</dbReference>
<feature type="region of interest" description="Disordered" evidence="1">
    <location>
        <begin position="77"/>
        <end position="105"/>
    </location>
</feature>
<proteinExistence type="predicted"/>
<reference evidence="2 3" key="1">
    <citation type="submission" date="2018-06" db="EMBL/GenBank/DDBJ databases">
        <authorList>
            <consortium name="Pathogen Informatics"/>
            <person name="Doyle S."/>
        </authorList>
    </citation>
    <scope>NUCLEOTIDE SEQUENCE [LARGE SCALE GENOMIC DNA]</scope>
    <source>
        <strain evidence="2 3">NCTC9381</strain>
    </source>
</reference>
<dbReference type="GO" id="GO:0004645">
    <property type="term" value="F:1,4-alpha-oligoglucan phosphorylase activity"/>
    <property type="evidence" value="ECO:0007669"/>
    <property type="project" value="UniProtKB-EC"/>
</dbReference>
<gene>
    <name evidence="2" type="primary">malP_3</name>
    <name evidence="2" type="ORF">NCTC9381_00496</name>
</gene>
<protein>
    <submittedName>
        <fullName evidence="2">Maltodextrin phosphorylase</fullName>
        <ecNumber evidence="2">2.4.1.1</ecNumber>
    </submittedName>
</protein>
<organism evidence="2 3">
    <name type="scientific">Enterobacter agglomerans</name>
    <name type="common">Erwinia herbicola</name>
    <name type="synonym">Pantoea agglomerans</name>
    <dbReference type="NCBI Taxonomy" id="549"/>
    <lineage>
        <taxon>Bacteria</taxon>
        <taxon>Pseudomonadati</taxon>
        <taxon>Pseudomonadota</taxon>
        <taxon>Gammaproteobacteria</taxon>
        <taxon>Enterobacterales</taxon>
        <taxon>Erwiniaceae</taxon>
        <taxon>Pantoea</taxon>
        <taxon>Pantoea agglomerans group</taxon>
    </lineage>
</organism>
<keyword evidence="3" id="KW-1185">Reference proteome</keyword>
<evidence type="ECO:0000313" key="3">
    <source>
        <dbReference type="Proteomes" id="UP000254640"/>
    </source>
</evidence>
<evidence type="ECO:0000313" key="2">
    <source>
        <dbReference type="EMBL" id="SUB14646.1"/>
    </source>
</evidence>
<dbReference type="Gene3D" id="3.40.50.2000">
    <property type="entry name" value="Glycogen Phosphorylase B"/>
    <property type="match status" value="1"/>
</dbReference>
<dbReference type="SUPFAM" id="SSF53756">
    <property type="entry name" value="UDP-Glycosyltransferase/glycogen phosphorylase"/>
    <property type="match status" value="1"/>
</dbReference>